<proteinExistence type="predicted"/>
<dbReference type="InterPro" id="IPR002156">
    <property type="entry name" value="RNaseH_domain"/>
</dbReference>
<evidence type="ECO:0000313" key="3">
    <source>
        <dbReference type="Proteomes" id="UP000521943"/>
    </source>
</evidence>
<dbReference type="EMBL" id="JACGCI010000175">
    <property type="protein sequence ID" value="KAF6742713.1"/>
    <property type="molecule type" value="Genomic_DNA"/>
</dbReference>
<organism evidence="2 3">
    <name type="scientific">Ephemerocybe angulata</name>
    <dbReference type="NCBI Taxonomy" id="980116"/>
    <lineage>
        <taxon>Eukaryota</taxon>
        <taxon>Fungi</taxon>
        <taxon>Dikarya</taxon>
        <taxon>Basidiomycota</taxon>
        <taxon>Agaricomycotina</taxon>
        <taxon>Agaricomycetes</taxon>
        <taxon>Agaricomycetidae</taxon>
        <taxon>Agaricales</taxon>
        <taxon>Agaricineae</taxon>
        <taxon>Psathyrellaceae</taxon>
        <taxon>Ephemerocybe</taxon>
    </lineage>
</organism>
<feature type="domain" description="RNase H type-1" evidence="1">
    <location>
        <begin position="168"/>
        <end position="226"/>
    </location>
</feature>
<reference evidence="2 3" key="1">
    <citation type="submission" date="2020-07" db="EMBL/GenBank/DDBJ databases">
        <title>Comparative genomics of pyrophilous fungi reveals a link between fire events and developmental genes.</title>
        <authorList>
            <consortium name="DOE Joint Genome Institute"/>
            <person name="Steindorff A.S."/>
            <person name="Carver A."/>
            <person name="Calhoun S."/>
            <person name="Stillman K."/>
            <person name="Liu H."/>
            <person name="Lipzen A."/>
            <person name="Pangilinan J."/>
            <person name="Labutti K."/>
            <person name="Bruns T.D."/>
            <person name="Grigoriev I.V."/>
        </authorList>
    </citation>
    <scope>NUCLEOTIDE SEQUENCE [LARGE SCALE GENOMIC DNA]</scope>
    <source>
        <strain evidence="2 3">CBS 144469</strain>
    </source>
</reference>
<dbReference type="PROSITE" id="PS50879">
    <property type="entry name" value="RNASE_H_1"/>
    <property type="match status" value="1"/>
</dbReference>
<dbReference type="Proteomes" id="UP000521943">
    <property type="component" value="Unassembled WGS sequence"/>
</dbReference>
<accession>A0A8H6LT11</accession>
<gene>
    <name evidence="2" type="ORF">DFP72DRAFT_830146</name>
</gene>
<keyword evidence="3" id="KW-1185">Reference proteome</keyword>
<dbReference type="SUPFAM" id="SSF53098">
    <property type="entry name" value="Ribonuclease H-like"/>
    <property type="match status" value="1"/>
</dbReference>
<evidence type="ECO:0000313" key="2">
    <source>
        <dbReference type="EMBL" id="KAF6742713.1"/>
    </source>
</evidence>
<dbReference type="GO" id="GO:0003676">
    <property type="term" value="F:nucleic acid binding"/>
    <property type="evidence" value="ECO:0007669"/>
    <property type="project" value="InterPro"/>
</dbReference>
<dbReference type="InterPro" id="IPR012337">
    <property type="entry name" value="RNaseH-like_sf"/>
</dbReference>
<dbReference type="InterPro" id="IPR036397">
    <property type="entry name" value="RNaseH_sf"/>
</dbReference>
<dbReference type="GO" id="GO:0004523">
    <property type="term" value="F:RNA-DNA hybrid ribonuclease activity"/>
    <property type="evidence" value="ECO:0007669"/>
    <property type="project" value="InterPro"/>
</dbReference>
<feature type="non-terminal residue" evidence="2">
    <location>
        <position position="226"/>
    </location>
</feature>
<protein>
    <recommendedName>
        <fullName evidence="1">RNase H type-1 domain-containing protein</fullName>
    </recommendedName>
</protein>
<dbReference type="Gene3D" id="3.30.420.10">
    <property type="entry name" value="Ribonuclease H-like superfamily/Ribonuclease H"/>
    <property type="match status" value="1"/>
</dbReference>
<dbReference type="AlphaFoldDB" id="A0A8H6LT11"/>
<evidence type="ECO:0000259" key="1">
    <source>
        <dbReference type="PROSITE" id="PS50879"/>
    </source>
</evidence>
<sequence>MEITPAICEIMPYWWHPATKSELVSIYSDKWGRCLRQTHGISTVGEMLHHANKNRSPNCSERVNCSCVPCVEDRAQGCEHPPKCRRNAMKKLHNLEDEWNPVIDREVREHGYPNGDEIPGWTEAGFTTEIVRHPLQLIRIFASVPQDVPVAVIAAPHLNDVDSGTATNVDDVSVWTDGSCTENGSKYAKAGSGLWYAANDARNQAIRLPGEYLTNNTAELAAMLLS</sequence>
<name>A0A8H6LT11_9AGAR</name>
<dbReference type="OrthoDB" id="2728078at2759"/>
<comment type="caution">
    <text evidence="2">The sequence shown here is derived from an EMBL/GenBank/DDBJ whole genome shotgun (WGS) entry which is preliminary data.</text>
</comment>